<proteinExistence type="predicted"/>
<feature type="transmembrane region" description="Helical" evidence="1">
    <location>
        <begin position="203"/>
        <end position="229"/>
    </location>
</feature>
<reference evidence="2" key="2">
    <citation type="journal article" date="2021" name="PeerJ">
        <title>Extensive microbial diversity within the chicken gut microbiome revealed by metagenomics and culture.</title>
        <authorList>
            <person name="Gilroy R."/>
            <person name="Ravi A."/>
            <person name="Getino M."/>
            <person name="Pursley I."/>
            <person name="Horton D.L."/>
            <person name="Alikhan N.F."/>
            <person name="Baker D."/>
            <person name="Gharbi K."/>
            <person name="Hall N."/>
            <person name="Watson M."/>
            <person name="Adriaenssens E.M."/>
            <person name="Foster-Nyarko E."/>
            <person name="Jarju S."/>
            <person name="Secka A."/>
            <person name="Antonio M."/>
            <person name="Oren A."/>
            <person name="Chaudhuri R.R."/>
            <person name="La Ragione R."/>
            <person name="Hildebrand F."/>
            <person name="Pallen M.J."/>
        </authorList>
    </citation>
    <scope>NUCLEOTIDE SEQUENCE</scope>
    <source>
        <strain evidence="2">ChiGjej2B2-12916</strain>
    </source>
</reference>
<gene>
    <name evidence="2" type="ORF">IAD31_09165</name>
</gene>
<dbReference type="EMBL" id="DVFO01000100">
    <property type="protein sequence ID" value="HIQ61745.1"/>
    <property type="molecule type" value="Genomic_DNA"/>
</dbReference>
<dbReference type="Proteomes" id="UP000886879">
    <property type="component" value="Unassembled WGS sequence"/>
</dbReference>
<feature type="transmembrane region" description="Helical" evidence="1">
    <location>
        <begin position="150"/>
        <end position="171"/>
    </location>
</feature>
<reference evidence="2" key="1">
    <citation type="submission" date="2020-10" db="EMBL/GenBank/DDBJ databases">
        <authorList>
            <person name="Gilroy R."/>
        </authorList>
    </citation>
    <scope>NUCLEOTIDE SEQUENCE</scope>
    <source>
        <strain evidence="2">ChiGjej2B2-12916</strain>
    </source>
</reference>
<feature type="transmembrane region" description="Helical" evidence="1">
    <location>
        <begin position="126"/>
        <end position="143"/>
    </location>
</feature>
<keyword evidence="1" id="KW-0472">Membrane</keyword>
<dbReference type="PANTHER" id="PTHR41771:SF1">
    <property type="entry name" value="MEMBRANE PROTEIN"/>
    <property type="match status" value="1"/>
</dbReference>
<feature type="transmembrane region" description="Helical" evidence="1">
    <location>
        <begin position="177"/>
        <end position="196"/>
    </location>
</feature>
<feature type="transmembrane region" description="Helical" evidence="1">
    <location>
        <begin position="348"/>
        <end position="372"/>
    </location>
</feature>
<dbReference type="Pfam" id="PF07907">
    <property type="entry name" value="YibE_F"/>
    <property type="match status" value="1"/>
</dbReference>
<sequence length="385" mass="40954">MQIIHNPRFGQRILAIFVCLVTAVLAVMPSVSVSFQSLVSDTVSYIPGTVLEVVEEDLTPSDLKGGPQLGEQTLTIELKDGSQITLTNYLTNTHNILAREGMRVVVCVDAPENVEPYYTLYQYDRSVGLGVAVAIFLLLMLLVGGEKGFYATLALAFSLVFLLKITVPVIYSGGSPILAGLAMVLVSTAVTVFLIYGLSPRGVLGIGVVLAGEFVSCGLFLLFSLLLHLSGFKSSDAENLLVAAQNTGLNISTVLFAATMIASLGAVMDVAVSLLSALWEVRLADPDITGRGLWRAGLRMGRDMIGTMSNTLIFAFAGGSLTTLLVLMTYGTDPVQLLHSDYIALEMAHGLCGTCAVILTVPLASLVSAAVYPKWRTPELSQVSQ</sequence>
<accession>A0A9D1CHI2</accession>
<keyword evidence="1" id="KW-1133">Transmembrane helix</keyword>
<evidence type="ECO:0000256" key="1">
    <source>
        <dbReference type="SAM" id="Phobius"/>
    </source>
</evidence>
<dbReference type="AlphaFoldDB" id="A0A9D1CHI2"/>
<keyword evidence="1" id="KW-0812">Transmembrane</keyword>
<comment type="caution">
    <text evidence="2">The sequence shown here is derived from an EMBL/GenBank/DDBJ whole genome shotgun (WGS) entry which is preliminary data.</text>
</comment>
<organism evidence="2 3">
    <name type="scientific">Candidatus Enterenecus faecium</name>
    <dbReference type="NCBI Taxonomy" id="2840780"/>
    <lineage>
        <taxon>Bacteria</taxon>
        <taxon>Bacillati</taxon>
        <taxon>Bacillota</taxon>
        <taxon>Clostridia</taxon>
        <taxon>Eubacteriales</taxon>
        <taxon>Candidatus Enterenecus</taxon>
    </lineage>
</organism>
<evidence type="ECO:0000313" key="2">
    <source>
        <dbReference type="EMBL" id="HIQ61745.1"/>
    </source>
</evidence>
<dbReference type="InterPro" id="IPR012507">
    <property type="entry name" value="YibE_F"/>
</dbReference>
<dbReference type="PANTHER" id="PTHR41771">
    <property type="entry name" value="MEMBRANE PROTEIN-RELATED"/>
    <property type="match status" value="1"/>
</dbReference>
<feature type="transmembrane region" description="Helical" evidence="1">
    <location>
        <begin position="12"/>
        <end position="35"/>
    </location>
</feature>
<feature type="transmembrane region" description="Helical" evidence="1">
    <location>
        <begin position="249"/>
        <end position="272"/>
    </location>
</feature>
<protein>
    <submittedName>
        <fullName evidence="2">YibE/F family protein</fullName>
    </submittedName>
</protein>
<feature type="transmembrane region" description="Helical" evidence="1">
    <location>
        <begin position="305"/>
        <end position="328"/>
    </location>
</feature>
<name>A0A9D1CHI2_9FIRM</name>
<evidence type="ECO:0000313" key="3">
    <source>
        <dbReference type="Proteomes" id="UP000886879"/>
    </source>
</evidence>